<gene>
    <name evidence="1" type="ORF">ECE50_003960</name>
</gene>
<dbReference type="InterPro" id="IPR029044">
    <property type="entry name" value="Nucleotide-diphossugar_trans"/>
</dbReference>
<dbReference type="OrthoDB" id="9785375at2"/>
<evidence type="ECO:0000313" key="2">
    <source>
        <dbReference type="Proteomes" id="UP000281028"/>
    </source>
</evidence>
<evidence type="ECO:0000313" key="1">
    <source>
        <dbReference type="EMBL" id="NSL85973.1"/>
    </source>
</evidence>
<keyword evidence="2" id="KW-1185">Reference proteome</keyword>
<protein>
    <submittedName>
        <fullName evidence="1">Glycosyltransferase</fullName>
    </submittedName>
</protein>
<organism evidence="1 2">
    <name type="scientific">Chitinophaga solisilvae</name>
    <dbReference type="NCBI Taxonomy" id="1233460"/>
    <lineage>
        <taxon>Bacteria</taxon>
        <taxon>Pseudomonadati</taxon>
        <taxon>Bacteroidota</taxon>
        <taxon>Chitinophagia</taxon>
        <taxon>Chitinophagales</taxon>
        <taxon>Chitinophagaceae</taxon>
        <taxon>Chitinophaga</taxon>
    </lineage>
</organism>
<name>A0A3S1CWF2_9BACT</name>
<sequence length="305" mass="34947">MSLAPIALFVYNRADHAKQTITNLLKTAEAAHTDLYIFSDGPRSEKETVKVQEVRNYIHTVTGFASVTIVEQPKNIGLSRSILSGVSMVLDKHGKMIQIDDDLIVSPWCLKYFNDALDHYEHDDRVACVCGFLYPVRKPVPPAFFMRGADCAIWATWKRAWTIFEADGQKLLQEIEQRKLSFKFDFHGAYPYTQMLRDQIAGKNDSWAIRWHAAAFLQNKYTLYPGQSMAHNIGMDSSGTNCGTSSDYDVEVGTSPIPVENLPVVQSPQAFRAFKDFFIGMNKYSWFKRKRKRFKRWVRYIFTGA</sequence>
<dbReference type="Gene3D" id="3.90.550.10">
    <property type="entry name" value="Spore Coat Polysaccharide Biosynthesis Protein SpsA, Chain A"/>
    <property type="match status" value="1"/>
</dbReference>
<reference evidence="1" key="1">
    <citation type="submission" date="2020-05" db="EMBL/GenBank/DDBJ databases">
        <title>Chitinophaga laudate sp. nov., isolated from a tropical peat swamp.</title>
        <authorList>
            <person name="Goh C.B.S."/>
            <person name="Lee M.S."/>
            <person name="Parimannan S."/>
            <person name="Pasbakhsh P."/>
            <person name="Yule C.M."/>
            <person name="Rajandas H."/>
            <person name="Loke S."/>
            <person name="Croft L."/>
            <person name="Tan J.B.L."/>
        </authorList>
    </citation>
    <scope>NUCLEOTIDE SEQUENCE</scope>
    <source>
        <strain evidence="1">Mgbs1</strain>
    </source>
</reference>
<dbReference type="SUPFAM" id="SSF53448">
    <property type="entry name" value="Nucleotide-diphospho-sugar transferases"/>
    <property type="match status" value="1"/>
</dbReference>
<comment type="caution">
    <text evidence="1">The sequence shown here is derived from an EMBL/GenBank/DDBJ whole genome shotgun (WGS) entry which is preliminary data.</text>
</comment>
<dbReference type="AlphaFoldDB" id="A0A3S1CWF2"/>
<dbReference type="EMBL" id="RIAR02000001">
    <property type="protein sequence ID" value="NSL85973.1"/>
    <property type="molecule type" value="Genomic_DNA"/>
</dbReference>
<dbReference type="Proteomes" id="UP000281028">
    <property type="component" value="Unassembled WGS sequence"/>
</dbReference>
<accession>A0A3S1CWF2</accession>
<proteinExistence type="predicted"/>